<sequence>MSQRTRLAACLLFASTVVALSAAIPASAQSHSIRQGVLTCRTSASVGLVVGSRQRLRCQFRSASGRIQNYTGTIGRLGLDLGITAGGVMTWAVLASTANIPTGALAGEFVGASGDISVGLGVGANVLVGGTRKSVSLQPLSIEGQVGANLALGVARMRLTPVT</sequence>
<organism evidence="2 3">
    <name type="scientific">Afipia massiliensis</name>
    <dbReference type="NCBI Taxonomy" id="211460"/>
    <lineage>
        <taxon>Bacteria</taxon>
        <taxon>Pseudomonadati</taxon>
        <taxon>Pseudomonadota</taxon>
        <taxon>Alphaproteobacteria</taxon>
        <taxon>Hyphomicrobiales</taxon>
        <taxon>Nitrobacteraceae</taxon>
        <taxon>Afipia</taxon>
    </lineage>
</organism>
<dbReference type="OrthoDB" id="7362478at2"/>
<reference evidence="2" key="1">
    <citation type="submission" date="2019-04" db="EMBL/GenBank/DDBJ databases">
        <title>Whole genome sequencing of cave bacteria.</title>
        <authorList>
            <person name="Gan H.M."/>
            <person name="Barton H."/>
            <person name="Savka M.A."/>
        </authorList>
    </citation>
    <scope>NUCLEOTIDE SEQUENCE [LARGE SCALE GENOMIC DNA]</scope>
    <source>
        <strain evidence="2">LC387</strain>
    </source>
</reference>
<comment type="caution">
    <text evidence="2">The sequence shown here is derived from an EMBL/GenBank/DDBJ whole genome shotgun (WGS) entry which is preliminary data.</text>
</comment>
<proteinExistence type="predicted"/>
<dbReference type="Proteomes" id="UP000034832">
    <property type="component" value="Unassembled WGS sequence"/>
</dbReference>
<dbReference type="AlphaFoldDB" id="A0A4U6BRJ6"/>
<dbReference type="STRING" id="211460.YH63_09310"/>
<evidence type="ECO:0000313" key="3">
    <source>
        <dbReference type="Proteomes" id="UP000034832"/>
    </source>
</evidence>
<evidence type="ECO:0000256" key="1">
    <source>
        <dbReference type="SAM" id="SignalP"/>
    </source>
</evidence>
<evidence type="ECO:0000313" key="2">
    <source>
        <dbReference type="EMBL" id="TKT71658.1"/>
    </source>
</evidence>
<dbReference type="Pfam" id="PF06186">
    <property type="entry name" value="DUF992"/>
    <property type="match status" value="1"/>
</dbReference>
<accession>A0A4U6BRJ6</accession>
<keyword evidence="1" id="KW-0732">Signal</keyword>
<dbReference type="RefSeq" id="WP_046827791.1">
    <property type="nucleotide sequence ID" value="NZ_LBIA02000001.1"/>
</dbReference>
<dbReference type="InterPro" id="IPR009333">
    <property type="entry name" value="DUF992"/>
</dbReference>
<feature type="signal peptide" evidence="1">
    <location>
        <begin position="1"/>
        <end position="22"/>
    </location>
</feature>
<gene>
    <name evidence="2" type="ORF">YH63_009665</name>
</gene>
<feature type="chain" id="PRO_5020600556" evidence="1">
    <location>
        <begin position="23"/>
        <end position="163"/>
    </location>
</feature>
<dbReference type="EMBL" id="LBIA02000001">
    <property type="protein sequence ID" value="TKT71658.1"/>
    <property type="molecule type" value="Genomic_DNA"/>
</dbReference>
<keyword evidence="3" id="KW-1185">Reference proteome</keyword>
<protein>
    <submittedName>
        <fullName evidence="2">DUF992 domain-containing protein</fullName>
    </submittedName>
</protein>
<name>A0A4U6BRJ6_9BRAD</name>